<dbReference type="Pfam" id="PF01248">
    <property type="entry name" value="Ribosomal_L7Ae"/>
    <property type="match status" value="1"/>
</dbReference>
<dbReference type="OrthoDB" id="9794863at2"/>
<accession>A0A3G1KP14</accession>
<dbReference type="SUPFAM" id="SSF55315">
    <property type="entry name" value="L30e-like"/>
    <property type="match status" value="1"/>
</dbReference>
<protein>
    <recommendedName>
        <fullName evidence="1">Ribosomal protein eL8/eL30/eS12/Gadd45 domain-containing protein</fullName>
    </recommendedName>
</protein>
<dbReference type="Gene3D" id="3.30.1330.30">
    <property type="match status" value="1"/>
</dbReference>
<keyword evidence="3" id="KW-1185">Reference proteome</keyword>
<dbReference type="InterPro" id="IPR029064">
    <property type="entry name" value="Ribosomal_eL30-like_sf"/>
</dbReference>
<evidence type="ECO:0000313" key="2">
    <source>
        <dbReference type="EMBL" id="ATW24204.1"/>
    </source>
</evidence>
<dbReference type="AlphaFoldDB" id="A0A3G1KP14"/>
<proteinExistence type="predicted"/>
<sequence length="103" mass="11351">MSHKLYALLGFAQRAGKIISGETGCASAIKQKKVFLVMVSEDASEHTKSEMKSLSRFYGVECLVWGSKLHIGTSIGKSPRATVGILDKHFADEMRKMILQVVH</sequence>
<dbReference type="Proteomes" id="UP000323521">
    <property type="component" value="Chromosome"/>
</dbReference>
<name>A0A3G1KP14_FORW1</name>
<evidence type="ECO:0000313" key="3">
    <source>
        <dbReference type="Proteomes" id="UP000323521"/>
    </source>
</evidence>
<dbReference type="RefSeq" id="WP_148133378.1">
    <property type="nucleotide sequence ID" value="NZ_CP017634.1"/>
</dbReference>
<gene>
    <name evidence="2" type="ORF">DCMF_04840</name>
</gene>
<dbReference type="KEGG" id="fwa:DCMF_04840"/>
<evidence type="ECO:0000259" key="1">
    <source>
        <dbReference type="Pfam" id="PF01248"/>
    </source>
</evidence>
<dbReference type="EMBL" id="CP017634">
    <property type="protein sequence ID" value="ATW24204.1"/>
    <property type="molecule type" value="Genomic_DNA"/>
</dbReference>
<organism evidence="2 3">
    <name type="scientific">Formimonas warabiya</name>
    <dbReference type="NCBI Taxonomy" id="1761012"/>
    <lineage>
        <taxon>Bacteria</taxon>
        <taxon>Bacillati</taxon>
        <taxon>Bacillota</taxon>
        <taxon>Clostridia</taxon>
        <taxon>Eubacteriales</taxon>
        <taxon>Peptococcaceae</taxon>
        <taxon>Candidatus Formimonas</taxon>
    </lineage>
</organism>
<reference evidence="2 3" key="1">
    <citation type="submission" date="2016-10" db="EMBL/GenBank/DDBJ databases">
        <title>Complete Genome Sequence of Peptococcaceae strain DCMF.</title>
        <authorList>
            <person name="Edwards R.J."/>
            <person name="Holland S.I."/>
            <person name="Deshpande N.P."/>
            <person name="Wong Y.K."/>
            <person name="Ertan H."/>
            <person name="Manefield M."/>
            <person name="Russell T.L."/>
            <person name="Lee M.J."/>
        </authorList>
    </citation>
    <scope>NUCLEOTIDE SEQUENCE [LARGE SCALE GENOMIC DNA]</scope>
    <source>
        <strain evidence="2 3">DCMF</strain>
    </source>
</reference>
<feature type="domain" description="Ribosomal protein eL8/eL30/eS12/Gadd45" evidence="1">
    <location>
        <begin position="4"/>
        <end position="92"/>
    </location>
</feature>
<dbReference type="InterPro" id="IPR004038">
    <property type="entry name" value="Ribosomal_eL8/eL30/eS12/Gad45"/>
</dbReference>